<gene>
    <name evidence="3" type="ORF">PCANC_16058</name>
    <name evidence="2" type="ORF">PCANC_26856</name>
</gene>
<dbReference type="OrthoDB" id="191080at2759"/>
<dbReference type="EMBL" id="PGCJ01000273">
    <property type="protein sequence ID" value="PLW34610.1"/>
    <property type="molecule type" value="Genomic_DNA"/>
</dbReference>
<accession>A0A2N5UA47</accession>
<evidence type="ECO:0000313" key="3">
    <source>
        <dbReference type="EMBL" id="PLW34610.1"/>
    </source>
</evidence>
<name>A0A2N5UA47_9BASI</name>
<keyword evidence="4" id="KW-1185">Reference proteome</keyword>
<sequence>MKSKSTIEEVDSDSSSGIEALPPPSNSASQDASKKSWVWQYFKPTTIDGILYNVCQANRTPGGANLCLAKIAIDKKQLTKSMSNHLDQQHCIYKGKSETGAITKFIQTGKIAKKLDRDSLRASLPVGLLWPAAKVEAKRS</sequence>
<evidence type="ECO:0000313" key="4">
    <source>
        <dbReference type="Proteomes" id="UP000235388"/>
    </source>
</evidence>
<comment type="caution">
    <text evidence="3">The sequence shown here is derived from an EMBL/GenBank/DDBJ whole genome shotgun (WGS) entry which is preliminary data.</text>
</comment>
<protein>
    <submittedName>
        <fullName evidence="3">Uncharacterized protein</fullName>
    </submittedName>
</protein>
<dbReference type="Proteomes" id="UP000235388">
    <property type="component" value="Unassembled WGS sequence"/>
</dbReference>
<dbReference type="EMBL" id="PGCJ01001212">
    <property type="protein sequence ID" value="PLW07645.1"/>
    <property type="molecule type" value="Genomic_DNA"/>
</dbReference>
<organism evidence="3 4">
    <name type="scientific">Puccinia coronata f. sp. avenae</name>
    <dbReference type="NCBI Taxonomy" id="200324"/>
    <lineage>
        <taxon>Eukaryota</taxon>
        <taxon>Fungi</taxon>
        <taxon>Dikarya</taxon>
        <taxon>Basidiomycota</taxon>
        <taxon>Pucciniomycotina</taxon>
        <taxon>Pucciniomycetes</taxon>
        <taxon>Pucciniales</taxon>
        <taxon>Pucciniaceae</taxon>
        <taxon>Puccinia</taxon>
    </lineage>
</organism>
<reference evidence="3 4" key="1">
    <citation type="submission" date="2017-11" db="EMBL/GenBank/DDBJ databases">
        <title>De novo assembly and phasing of dikaryotic genomes from two isolates of Puccinia coronata f. sp. avenae, the causal agent of oat crown rust.</title>
        <authorList>
            <person name="Miller M.E."/>
            <person name="Zhang Y."/>
            <person name="Omidvar V."/>
            <person name="Sperschneider J."/>
            <person name="Schwessinger B."/>
            <person name="Raley C."/>
            <person name="Palmer J.M."/>
            <person name="Garnica D."/>
            <person name="Upadhyaya N."/>
            <person name="Rathjen J."/>
            <person name="Taylor J.M."/>
            <person name="Park R.F."/>
            <person name="Dodds P.N."/>
            <person name="Hirsch C.D."/>
            <person name="Kianian S.F."/>
            <person name="Figueroa M."/>
        </authorList>
    </citation>
    <scope>NUCLEOTIDE SEQUENCE [LARGE SCALE GENOMIC DNA]</scope>
    <source>
        <strain evidence="3">12NC29</strain>
    </source>
</reference>
<evidence type="ECO:0000313" key="2">
    <source>
        <dbReference type="EMBL" id="PLW07645.1"/>
    </source>
</evidence>
<dbReference type="AlphaFoldDB" id="A0A2N5UA47"/>
<evidence type="ECO:0000256" key="1">
    <source>
        <dbReference type="SAM" id="MobiDB-lite"/>
    </source>
</evidence>
<feature type="region of interest" description="Disordered" evidence="1">
    <location>
        <begin position="1"/>
        <end position="34"/>
    </location>
</feature>
<proteinExistence type="predicted"/>